<dbReference type="SUPFAM" id="SSF51658">
    <property type="entry name" value="Xylose isomerase-like"/>
    <property type="match status" value="1"/>
</dbReference>
<name>A0AAU7C6Y1_9BACT</name>
<organism evidence="1">
    <name type="scientific">Singulisphaera sp. Ch08</name>
    <dbReference type="NCBI Taxonomy" id="3120278"/>
    <lineage>
        <taxon>Bacteria</taxon>
        <taxon>Pseudomonadati</taxon>
        <taxon>Planctomycetota</taxon>
        <taxon>Planctomycetia</taxon>
        <taxon>Isosphaerales</taxon>
        <taxon>Isosphaeraceae</taxon>
        <taxon>Singulisphaera</taxon>
    </lineage>
</organism>
<dbReference type="AlphaFoldDB" id="A0AAU7C6Y1"/>
<dbReference type="Pfam" id="PF05114">
    <property type="entry name" value="MbnB_TglH_ChrH"/>
    <property type="match status" value="1"/>
</dbReference>
<dbReference type="PANTHER" id="PTHR42194">
    <property type="entry name" value="UPF0276 PROTEIN HI_1600"/>
    <property type="match status" value="1"/>
</dbReference>
<accession>A0AAU7C6Y1</accession>
<dbReference type="PANTHER" id="PTHR42194:SF1">
    <property type="entry name" value="UPF0276 PROTEIN HI_1600"/>
    <property type="match status" value="1"/>
</dbReference>
<dbReference type="EMBL" id="CP155447">
    <property type="protein sequence ID" value="XBH00722.1"/>
    <property type="molecule type" value="Genomic_DNA"/>
</dbReference>
<dbReference type="InterPro" id="IPR036237">
    <property type="entry name" value="Xyl_isomerase-like_sf"/>
</dbReference>
<proteinExistence type="predicted"/>
<evidence type="ECO:0000313" key="1">
    <source>
        <dbReference type="EMBL" id="XBH00722.1"/>
    </source>
</evidence>
<dbReference type="RefSeq" id="WP_406693392.1">
    <property type="nucleotide sequence ID" value="NZ_CP155447.1"/>
</dbReference>
<dbReference type="InterPro" id="IPR007801">
    <property type="entry name" value="MbnB/TglH/ChrH"/>
</dbReference>
<sequence length="290" mass="31460">MWRMRGRELMGAGVPTLGLGLGWRPELALLIERHRDLGFVEVLAEDFDASGSLPAPIERLRDRGVTVIPHGVTLSLGGAEPLDRTWLKALGRLATRLGAPVVSEHIAFVRAGGVEAGHLLPLPRTRAMLDLLVANVCLAQDALPVPLALENVATLVEWPHAEMDEASFIAEVLERTGALLLLDIANVHANARNHGWDPLAYLDRLPLDRLAYVHVAGGVEREGLYHDTHAHPIAPPVLDLLEELAVRTALPGVLLERDDKFPPDAAVASELNSIRSAVLRGDDRRKQGVA</sequence>
<reference evidence="1" key="1">
    <citation type="submission" date="2024-05" db="EMBL/GenBank/DDBJ databases">
        <title>Planctomycetes of the genus Singulisphaera possess chitinolytic capabilities.</title>
        <authorList>
            <person name="Ivanova A."/>
        </authorList>
    </citation>
    <scope>NUCLEOTIDE SEQUENCE</scope>
    <source>
        <strain evidence="1">Ch08T</strain>
    </source>
</reference>
<dbReference type="NCBIfam" id="NF003818">
    <property type="entry name" value="PRK05409.1"/>
    <property type="match status" value="1"/>
</dbReference>
<gene>
    <name evidence="1" type="ORF">V5E97_20420</name>
</gene>
<dbReference type="Gene3D" id="3.20.20.150">
    <property type="entry name" value="Divalent-metal-dependent TIM barrel enzymes"/>
    <property type="match status" value="1"/>
</dbReference>
<protein>
    <submittedName>
        <fullName evidence="1">DUF692 domain-containing protein</fullName>
    </submittedName>
</protein>